<dbReference type="Proteomes" id="UP000059188">
    <property type="component" value="Unassembled WGS sequence"/>
</dbReference>
<dbReference type="EMBL" id="LN679128">
    <property type="protein sequence ID" value="CEL57249.1"/>
    <property type="molecule type" value="Genomic_DNA"/>
</dbReference>
<accession>A0A0B7FK18</accession>
<gene>
    <name evidence="1" type="ORF">RSOLAG1IB_08461</name>
</gene>
<evidence type="ECO:0000313" key="2">
    <source>
        <dbReference type="Proteomes" id="UP000059188"/>
    </source>
</evidence>
<protein>
    <submittedName>
        <fullName evidence="1">Glycosyl transferase family protein</fullName>
    </submittedName>
</protein>
<dbReference type="AlphaFoldDB" id="A0A0B7FK18"/>
<name>A0A0B7FK18_THACB</name>
<organism evidence="1 2">
    <name type="scientific">Thanatephorus cucumeris (strain AG1-IB / isolate 7/3/14)</name>
    <name type="common">Lettuce bottom rot fungus</name>
    <name type="synonym">Rhizoctonia solani</name>
    <dbReference type="NCBI Taxonomy" id="1108050"/>
    <lineage>
        <taxon>Eukaryota</taxon>
        <taxon>Fungi</taxon>
        <taxon>Dikarya</taxon>
        <taxon>Basidiomycota</taxon>
        <taxon>Agaricomycotina</taxon>
        <taxon>Agaricomycetes</taxon>
        <taxon>Cantharellales</taxon>
        <taxon>Ceratobasidiaceae</taxon>
        <taxon>Rhizoctonia</taxon>
        <taxon>Rhizoctonia solani AG-1</taxon>
    </lineage>
</organism>
<dbReference type="GO" id="GO:0016740">
    <property type="term" value="F:transferase activity"/>
    <property type="evidence" value="ECO:0007669"/>
    <property type="project" value="UniProtKB-KW"/>
</dbReference>
<keyword evidence="2" id="KW-1185">Reference proteome</keyword>
<evidence type="ECO:0000313" key="1">
    <source>
        <dbReference type="EMBL" id="CEL57249.1"/>
    </source>
</evidence>
<proteinExistence type="predicted"/>
<reference evidence="1 2" key="1">
    <citation type="submission" date="2014-11" db="EMBL/GenBank/DDBJ databases">
        <authorList>
            <person name="Wibberg Daniel"/>
        </authorList>
    </citation>
    <scope>NUCLEOTIDE SEQUENCE [LARGE SCALE GENOMIC DNA]</scope>
    <source>
        <strain evidence="1">Rhizoctonia solani AG1-IB 7/3/14</strain>
    </source>
</reference>
<sequence length="537" mass="61265">MTITPSMEEEAKESISKVVGLSGPHQWPDPVHAKAVTIQVLESILNLASCPRTFHYFADPPLISGCVKLMGIVQVDNRTSPFSYEYGYLCFKIAAIAIGANILLRTEDLDMTIANMESDTDTELMLILSGHVSRVIKSEIEAGNAGQACSWLLGWARVMGRPRLQLDPLILRCDILQIFSVLWDDRHLFLKAYMMTHSPGLSGVIFILWRYLHSDSLFTDELPSQNFAIPFCEILWRYFLVATTDQLGPMVYMNNDLQLSDKVDQWTDSPKHVTLDDLRLILQAYTARISPVDSRNYSPLEIDGVIIVLNYIAQLMQPGVEMFLPPLIGITLERAWDTLNDMNGGKKNVRYFGPMFRLLGQLIKPLNHTYYASRFAVLDLLEALDKQGLPDMIARTMIISEPYSIEPSKIYDECMELLEGATELILLIEAALPKSLLNKQFHPYAFDWMKIDQYLFILERSLSQGISPHIRYFQACRRVWYQVSESLAIETYIKRIRLAGASCIYSRCSNPYPISFNWLLCDLCCDRAYCNEQCQAR</sequence>
<keyword evidence="1" id="KW-0808">Transferase</keyword>
<dbReference type="OrthoDB" id="3139538at2759"/>